<dbReference type="RefSeq" id="WP_129347647.1">
    <property type="nucleotide sequence ID" value="NZ_CP012670.1"/>
</dbReference>
<evidence type="ECO:0000313" key="3">
    <source>
        <dbReference type="Proteomes" id="UP000295781"/>
    </source>
</evidence>
<dbReference type="Proteomes" id="UP000295781">
    <property type="component" value="Chromosome"/>
</dbReference>
<dbReference type="AlphaFoldDB" id="A0A4P2PZY1"/>
<accession>A0A4P2PZY1</accession>
<dbReference type="EMBL" id="CP012670">
    <property type="protein sequence ID" value="AUX22497.1"/>
    <property type="molecule type" value="Genomic_DNA"/>
</dbReference>
<feature type="chain" id="PRO_5020775771" description="Secreted protein" evidence="1">
    <location>
        <begin position="23"/>
        <end position="367"/>
    </location>
</feature>
<name>A0A4P2PZY1_SORCE</name>
<protein>
    <recommendedName>
        <fullName evidence="4">Secreted protein</fullName>
    </recommendedName>
</protein>
<reference evidence="2 3" key="1">
    <citation type="submission" date="2015-09" db="EMBL/GenBank/DDBJ databases">
        <title>Sorangium comparison.</title>
        <authorList>
            <person name="Zaburannyi N."/>
            <person name="Bunk B."/>
            <person name="Overmann J."/>
            <person name="Mueller R."/>
        </authorList>
    </citation>
    <scope>NUCLEOTIDE SEQUENCE [LARGE SCALE GENOMIC DNA]</scope>
    <source>
        <strain evidence="2 3">So ceGT47</strain>
    </source>
</reference>
<dbReference type="OrthoDB" id="5508762at2"/>
<feature type="signal peptide" evidence="1">
    <location>
        <begin position="1"/>
        <end position="22"/>
    </location>
</feature>
<proteinExistence type="predicted"/>
<gene>
    <name evidence="2" type="ORF">SOCEGT47_030000</name>
</gene>
<evidence type="ECO:0000256" key="1">
    <source>
        <dbReference type="SAM" id="SignalP"/>
    </source>
</evidence>
<sequence length="367" mass="38560">MTRTASPLRRALLFALSMMALGAPCCAGGGLSPASEVAGLRVLSVTADLPYALPGEDVTLRMTYADAPGDEAGRGPRPVEITWLGGCVNPPVGVDEHLGCLPQWLDTYLKVVAGTSDGEGLFHREVVTAEQSAEKNGVPDALSFTLKVPADILASAETAETGTVFSTAYVLFAACAGTTRPASAPEEAGFPLECVGEDGGVLGADDFVVGYTQVYAFENGRRNDNPVVRGLALDDVAIAEGEDALPTVPRCGAVKEDAPQGCSRPEPGDECATFEIEALVDDSAERDDESAGLDGPAVREAIWVDYYTDGGELSRSRRLVSDTITGFQEERGVTWTPPSEPGVVSLWAVVHDTRGGASVTRRQVRVE</sequence>
<keyword evidence="1" id="KW-0732">Signal</keyword>
<organism evidence="2 3">
    <name type="scientific">Sorangium cellulosum</name>
    <name type="common">Polyangium cellulosum</name>
    <dbReference type="NCBI Taxonomy" id="56"/>
    <lineage>
        <taxon>Bacteria</taxon>
        <taxon>Pseudomonadati</taxon>
        <taxon>Myxococcota</taxon>
        <taxon>Polyangia</taxon>
        <taxon>Polyangiales</taxon>
        <taxon>Polyangiaceae</taxon>
        <taxon>Sorangium</taxon>
    </lineage>
</organism>
<evidence type="ECO:0008006" key="4">
    <source>
        <dbReference type="Google" id="ProtNLM"/>
    </source>
</evidence>
<evidence type="ECO:0000313" key="2">
    <source>
        <dbReference type="EMBL" id="AUX22497.1"/>
    </source>
</evidence>